<dbReference type="Pfam" id="PF05798">
    <property type="entry name" value="Phage_FRD3"/>
    <property type="match status" value="1"/>
</dbReference>
<name>A0A2I6UFP0_9CAUD</name>
<dbReference type="InterPro" id="IPR008765">
    <property type="entry name" value="Phage_T4_Frd3"/>
</dbReference>
<gene>
    <name evidence="2" type="ORF">vBKpnF48_165</name>
</gene>
<accession>A0A2I6UFP0</accession>
<dbReference type="EMBL" id="MG746602">
    <property type="protein sequence ID" value="AUO78790.1"/>
    <property type="molecule type" value="Genomic_DNA"/>
</dbReference>
<proteinExistence type="predicted"/>
<keyword evidence="3" id="KW-1185">Reference proteome</keyword>
<reference evidence="3" key="1">
    <citation type="submission" date="2018-01" db="EMBL/GenBank/DDBJ databases">
        <title>Direct submission.</title>
        <authorList>
            <person name="Ciacci N."/>
        </authorList>
    </citation>
    <scope>NUCLEOTIDE SEQUENCE [LARGE SCALE GENOMIC DNA]</scope>
</reference>
<organism evidence="2 3">
    <name type="scientific">Klebsiella phage vB_Kpn_F48</name>
    <dbReference type="NCBI Taxonomy" id="2070028"/>
    <lineage>
        <taxon>Viruses</taxon>
        <taxon>Duplodnaviria</taxon>
        <taxon>Heunggongvirae</taxon>
        <taxon>Uroviricota</taxon>
        <taxon>Caudoviricetes</taxon>
        <taxon>Marfavirus</taxon>
        <taxon>Marfavirus F48</taxon>
    </lineage>
</organism>
<sequence length="73" mass="8444">MAKISLFVVLIDKFEEDIKTYGLNIVNLSQECAGYDATIEGTYPMIHKFLTDLYCQGMDDEMKAELFTYIEDF</sequence>
<dbReference type="Proteomes" id="UP000240294">
    <property type="component" value="Genome"/>
</dbReference>
<protein>
    <recommendedName>
        <fullName evidence="1">Uncharacterized 8.8 kDa protein in frd-Gp32 intergenic region</fullName>
    </recommendedName>
</protein>
<evidence type="ECO:0000313" key="3">
    <source>
        <dbReference type="Proteomes" id="UP000240294"/>
    </source>
</evidence>
<evidence type="ECO:0000313" key="2">
    <source>
        <dbReference type="EMBL" id="AUO78790.1"/>
    </source>
</evidence>
<evidence type="ECO:0000256" key="1">
    <source>
        <dbReference type="ARBA" id="ARBA00015064"/>
    </source>
</evidence>